<feature type="domain" description="NfeD-like C-terminal" evidence="6">
    <location>
        <begin position="82"/>
        <end position="139"/>
    </location>
</feature>
<feature type="transmembrane region" description="Helical" evidence="5">
    <location>
        <begin position="44"/>
        <end position="67"/>
    </location>
</feature>
<evidence type="ECO:0000313" key="7">
    <source>
        <dbReference type="EMBL" id="NHN55062.1"/>
    </source>
</evidence>
<evidence type="ECO:0000313" key="8">
    <source>
        <dbReference type="Proteomes" id="UP000744769"/>
    </source>
</evidence>
<dbReference type="SUPFAM" id="SSF141322">
    <property type="entry name" value="NfeD domain-like"/>
    <property type="match status" value="1"/>
</dbReference>
<dbReference type="PANTHER" id="PTHR33507">
    <property type="entry name" value="INNER MEMBRANE PROTEIN YBBJ"/>
    <property type="match status" value="1"/>
</dbReference>
<dbReference type="InterPro" id="IPR012340">
    <property type="entry name" value="NA-bd_OB-fold"/>
</dbReference>
<dbReference type="GO" id="GO:0005886">
    <property type="term" value="C:plasma membrane"/>
    <property type="evidence" value="ECO:0007669"/>
    <property type="project" value="TreeGrafter"/>
</dbReference>
<proteinExistence type="predicted"/>
<comment type="caution">
    <text evidence="7">The sequence shown here is derived from an EMBL/GenBank/DDBJ whole genome shotgun (WGS) entry which is preliminary data.</text>
</comment>
<dbReference type="Proteomes" id="UP000744769">
    <property type="component" value="Unassembled WGS sequence"/>
</dbReference>
<dbReference type="Pfam" id="PF01957">
    <property type="entry name" value="NfeD"/>
    <property type="match status" value="1"/>
</dbReference>
<keyword evidence="3 5" id="KW-1133">Transmembrane helix</keyword>
<dbReference type="AlphaFoldDB" id="A0A967B3N2"/>
<evidence type="ECO:0000256" key="5">
    <source>
        <dbReference type="SAM" id="Phobius"/>
    </source>
</evidence>
<evidence type="ECO:0000256" key="2">
    <source>
        <dbReference type="ARBA" id="ARBA00022692"/>
    </source>
</evidence>
<keyword evidence="4 5" id="KW-0472">Membrane</keyword>
<name>A0A967B3N2_9MICO</name>
<keyword evidence="2 5" id="KW-0812">Transmembrane</keyword>
<evidence type="ECO:0000256" key="4">
    <source>
        <dbReference type="ARBA" id="ARBA00023136"/>
    </source>
</evidence>
<sequence>MAAIIWVAVGLLLIAGEALSGDFVLLMLAGGALAAGGSSAVGADLWVSAIVFAVVSVLLLAVVRPVLKRHFTSNPMIPSGTDALVGASATVLEQVTHDRGLVQIGGERWTARTTDGQHIGPGTTVVVQRIDGATAVVERGK</sequence>
<dbReference type="EMBL" id="JAAOIV010000003">
    <property type="protein sequence ID" value="NHN55062.1"/>
    <property type="molecule type" value="Genomic_DNA"/>
</dbReference>
<dbReference type="RefSeq" id="WP_166193965.1">
    <property type="nucleotide sequence ID" value="NZ_JAAOIV010000003.1"/>
</dbReference>
<dbReference type="Gene3D" id="2.40.50.140">
    <property type="entry name" value="Nucleic acid-binding proteins"/>
    <property type="match status" value="1"/>
</dbReference>
<gene>
    <name evidence="7" type="ORF">G9U51_04580</name>
</gene>
<comment type="subcellular location">
    <subcellularLocation>
        <location evidence="1">Membrane</location>
        <topology evidence="1">Multi-pass membrane protein</topology>
    </subcellularLocation>
</comment>
<accession>A0A967B3N2</accession>
<organism evidence="7 8">
    <name type="scientific">Metallococcus carri</name>
    <dbReference type="NCBI Taxonomy" id="1656884"/>
    <lineage>
        <taxon>Bacteria</taxon>
        <taxon>Bacillati</taxon>
        <taxon>Actinomycetota</taxon>
        <taxon>Actinomycetes</taxon>
        <taxon>Micrococcales</taxon>
        <taxon>Dermacoccaceae</taxon>
        <taxon>Metallococcus</taxon>
    </lineage>
</organism>
<evidence type="ECO:0000256" key="1">
    <source>
        <dbReference type="ARBA" id="ARBA00004141"/>
    </source>
</evidence>
<reference evidence="7" key="1">
    <citation type="submission" date="2020-03" db="EMBL/GenBank/DDBJ databases">
        <title>Draft sequencing of Calidifontibacter sp. DB0510.</title>
        <authorList>
            <person name="Kim D.-U."/>
        </authorList>
    </citation>
    <scope>NUCLEOTIDE SEQUENCE</scope>
    <source>
        <strain evidence="7">DB0510</strain>
    </source>
</reference>
<protein>
    <submittedName>
        <fullName evidence="7">NfeD family protein</fullName>
    </submittedName>
</protein>
<evidence type="ECO:0000259" key="6">
    <source>
        <dbReference type="Pfam" id="PF01957"/>
    </source>
</evidence>
<dbReference type="InterPro" id="IPR052165">
    <property type="entry name" value="Membrane_assoc_protease"/>
</dbReference>
<evidence type="ECO:0000256" key="3">
    <source>
        <dbReference type="ARBA" id="ARBA00022989"/>
    </source>
</evidence>
<dbReference type="PANTHER" id="PTHR33507:SF3">
    <property type="entry name" value="INNER MEMBRANE PROTEIN YBBJ"/>
    <property type="match status" value="1"/>
</dbReference>
<keyword evidence="8" id="KW-1185">Reference proteome</keyword>
<dbReference type="InterPro" id="IPR002810">
    <property type="entry name" value="NfeD-like_C"/>
</dbReference>